<dbReference type="PANTHER" id="PTHR30093">
    <property type="entry name" value="GENERAL SECRETION PATHWAY PROTEIN G"/>
    <property type="match status" value="1"/>
</dbReference>
<dbReference type="KEGG" id="caqa:MICH65_0682"/>
<dbReference type="PRINTS" id="PR00813">
    <property type="entry name" value="BCTERIALGSPG"/>
</dbReference>
<feature type="transmembrane region" description="Helical" evidence="6">
    <location>
        <begin position="12"/>
        <end position="33"/>
    </location>
</feature>
<dbReference type="InterPro" id="IPR000983">
    <property type="entry name" value="Bac_GSPG_pilin"/>
</dbReference>
<sequence length="154" mass="16539">MKDRKGFTLLELLVVIGIIGILVAIGTVSYSSAQNRSRDSRRRQDLEAIANALEAYYADNAVAKYSYPSAADCTGYEDYLSAGIPTDPKWGFEYTDPTGNTRSGGSGAFCAATEYCICVEMEAAGGGNAYGRSGTDCTWTGTGDKNYFCVQNKQ</sequence>
<proteinExistence type="predicted"/>
<dbReference type="InterPro" id="IPR012902">
    <property type="entry name" value="N_methyl_site"/>
</dbReference>
<dbReference type="GO" id="GO:0015628">
    <property type="term" value="P:protein secretion by the type II secretion system"/>
    <property type="evidence" value="ECO:0007669"/>
    <property type="project" value="InterPro"/>
</dbReference>
<organism evidence="7 8">
    <name type="scientific">Candidatus Chazhemtobacterium aquaticus</name>
    <dbReference type="NCBI Taxonomy" id="2715735"/>
    <lineage>
        <taxon>Bacteria</taxon>
        <taxon>Candidatus Chazhemtobacteraceae</taxon>
        <taxon>Candidatus Chazhemtobacterium</taxon>
    </lineage>
</organism>
<dbReference type="PANTHER" id="PTHR30093:SF44">
    <property type="entry name" value="TYPE II SECRETION SYSTEM CORE PROTEIN G"/>
    <property type="match status" value="1"/>
</dbReference>
<dbReference type="GO" id="GO:0016020">
    <property type="term" value="C:membrane"/>
    <property type="evidence" value="ECO:0007669"/>
    <property type="project" value="UniProtKB-SubCell"/>
</dbReference>
<keyword evidence="4 6" id="KW-1133">Transmembrane helix</keyword>
<evidence type="ECO:0000256" key="6">
    <source>
        <dbReference type="SAM" id="Phobius"/>
    </source>
</evidence>
<dbReference type="Proteomes" id="UP000463983">
    <property type="component" value="Chromosome"/>
</dbReference>
<dbReference type="Pfam" id="PF07963">
    <property type="entry name" value="N_methyl"/>
    <property type="match status" value="1"/>
</dbReference>
<evidence type="ECO:0000256" key="3">
    <source>
        <dbReference type="ARBA" id="ARBA00022692"/>
    </source>
</evidence>
<name>A0A857N8L4_9BACT</name>
<evidence type="ECO:0000256" key="5">
    <source>
        <dbReference type="ARBA" id="ARBA00023136"/>
    </source>
</evidence>
<dbReference type="PROSITE" id="PS00409">
    <property type="entry name" value="PROKAR_NTER_METHYL"/>
    <property type="match status" value="1"/>
</dbReference>
<dbReference type="NCBIfam" id="TIGR02532">
    <property type="entry name" value="IV_pilin_GFxxxE"/>
    <property type="match status" value="1"/>
</dbReference>
<dbReference type="Gene3D" id="3.30.700.10">
    <property type="entry name" value="Glycoprotein, Type 4 Pilin"/>
    <property type="match status" value="1"/>
</dbReference>
<evidence type="ECO:0000256" key="2">
    <source>
        <dbReference type="ARBA" id="ARBA00022481"/>
    </source>
</evidence>
<evidence type="ECO:0000256" key="4">
    <source>
        <dbReference type="ARBA" id="ARBA00022989"/>
    </source>
</evidence>
<dbReference type="EMBL" id="CP047901">
    <property type="protein sequence ID" value="QHO63663.1"/>
    <property type="molecule type" value="Genomic_DNA"/>
</dbReference>
<evidence type="ECO:0000313" key="7">
    <source>
        <dbReference type="EMBL" id="QHO63663.1"/>
    </source>
</evidence>
<dbReference type="SUPFAM" id="SSF54523">
    <property type="entry name" value="Pili subunits"/>
    <property type="match status" value="1"/>
</dbReference>
<comment type="subcellular location">
    <subcellularLocation>
        <location evidence="1">Membrane</location>
        <topology evidence="1">Single-pass membrane protein</topology>
    </subcellularLocation>
</comment>
<keyword evidence="3 6" id="KW-0812">Transmembrane</keyword>
<evidence type="ECO:0000313" key="8">
    <source>
        <dbReference type="Proteomes" id="UP000463983"/>
    </source>
</evidence>
<keyword evidence="2" id="KW-0488">Methylation</keyword>
<keyword evidence="8" id="KW-1185">Reference proteome</keyword>
<evidence type="ECO:0000256" key="1">
    <source>
        <dbReference type="ARBA" id="ARBA00004167"/>
    </source>
</evidence>
<dbReference type="AlphaFoldDB" id="A0A857N8L4"/>
<keyword evidence="5 6" id="KW-0472">Membrane</keyword>
<accession>A0A857N8L4</accession>
<dbReference type="InterPro" id="IPR045584">
    <property type="entry name" value="Pilin-like"/>
</dbReference>
<dbReference type="GO" id="GO:0015627">
    <property type="term" value="C:type II protein secretion system complex"/>
    <property type="evidence" value="ECO:0007669"/>
    <property type="project" value="InterPro"/>
</dbReference>
<gene>
    <name evidence="7" type="ORF">MICH65_0682</name>
</gene>
<protein>
    <submittedName>
        <fullName evidence="7">Type IV pilus assembly protein PilA</fullName>
    </submittedName>
</protein>
<reference evidence="8" key="1">
    <citation type="journal article" date="2020" name="Microorganisms">
        <title>Complete Genome of a Member of a New Bacterial Lineage in the Microgenomates Group Reveals an Unusual Nucleotide Composition Disparity Between Two Strands of DNA and Limited Metabolic Potential.</title>
        <authorList>
            <person name="Kadnikov V.V."/>
            <person name="Mardanov A.V."/>
            <person name="Beletsky A.V."/>
            <person name="Karnachuk O.V."/>
            <person name="Ravin N.V."/>
        </authorList>
    </citation>
    <scope>NUCLEOTIDE SEQUENCE [LARGE SCALE GENOMIC DNA]</scope>
</reference>
<dbReference type="RefSeq" id="WP_161932033.1">
    <property type="nucleotide sequence ID" value="NZ_CP047901.1"/>
</dbReference>